<protein>
    <recommendedName>
        <fullName evidence="1">Phosphoprotein</fullName>
    </recommendedName>
</protein>
<dbReference type="InterPro" id="IPR004897">
    <property type="entry name" value="P/V_Pprotein_paramyxoviral"/>
</dbReference>
<feature type="compositionally biased region" description="Low complexity" evidence="4">
    <location>
        <begin position="62"/>
        <end position="97"/>
    </location>
</feature>
<dbReference type="OrthoDB" id="15107at10239"/>
<evidence type="ECO:0000259" key="5">
    <source>
        <dbReference type="Pfam" id="PF14313"/>
    </source>
</evidence>
<dbReference type="KEGG" id="vg:37619990"/>
<keyword evidence="2" id="KW-0597">Phosphoprotein</keyword>
<dbReference type="Pfam" id="PF14313">
    <property type="entry name" value="Soyouz_module"/>
    <property type="match status" value="1"/>
</dbReference>
<keyword evidence="7" id="KW-1185">Reference proteome</keyword>
<dbReference type="Proteomes" id="UP000241080">
    <property type="component" value="Segment"/>
</dbReference>
<dbReference type="RefSeq" id="YP_009508518.1">
    <property type="nucleotide sequence ID" value="NC_039019.1"/>
</dbReference>
<sequence length="377" mass="39891">MASFTDEEINELFDASDIIIDSIITPTPNVPSTVGKSAIPKGNTRVKTDAWEAYQAQKDEGTPTPTKTTSPSGTPGGAAPASQDTTSGSIQTTSSSQNVTEGPSTGFLASIDKMAGKNYDTHLKKGSDTLSPNNGLPSGTPKPQGPLTQPLGQGSNLDIAGSTQSHGRMGELHLSPGVTPGVPLSPQCQPSMSVAAGHAQVSADYASEMRQVLDAIMSRLSRMEQAVDSIHKGIAVIPNIRNDVQLIKTTVATMEGTLSMIKLMDPGNATISSLNDLRKSAVSTPVVISGPGDPAPYLHESQYMGLDKLARPVDDLRKLTTKSEPQGKDFVTEKETIASMIRAKPLQDATSKRLLSRLDQCTTMEELKKLKRGVLNN</sequence>
<organism evidence="6">
    <name type="scientific">Antarctic penguin virus C</name>
    <dbReference type="NCBI Taxonomy" id="2006074"/>
    <lineage>
        <taxon>Viruses</taxon>
        <taxon>Riboviria</taxon>
        <taxon>Orthornavirae</taxon>
        <taxon>Negarnaviricota</taxon>
        <taxon>Haploviricotina</taxon>
        <taxon>Monjiviricetes</taxon>
        <taxon>Mononegavirales</taxon>
        <taxon>Paramyxoviridae</taxon>
        <taxon>Avulavirinae</taxon>
        <taxon>Orthoavulavirus</taxon>
        <taxon>Orthoavulavirus oneillense</taxon>
        <taxon>Avian orthoavulavirus 19</taxon>
    </lineage>
</organism>
<feature type="region of interest" description="Disordered" evidence="4">
    <location>
        <begin position="25"/>
        <end position="107"/>
    </location>
</feature>
<feature type="region of interest" description="Disordered" evidence="4">
    <location>
        <begin position="119"/>
        <end position="178"/>
    </location>
</feature>
<evidence type="ECO:0000313" key="7">
    <source>
        <dbReference type="Proteomes" id="UP000241080"/>
    </source>
</evidence>
<feature type="compositionally biased region" description="Polar residues" evidence="4">
    <location>
        <begin position="146"/>
        <end position="166"/>
    </location>
</feature>
<evidence type="ECO:0000256" key="4">
    <source>
        <dbReference type="SAM" id="MobiDB-lite"/>
    </source>
</evidence>
<keyword evidence="3" id="KW-0693">Viral RNA replication</keyword>
<feature type="domain" description="Phosphoprotein P soyouz module" evidence="5">
    <location>
        <begin position="1"/>
        <end position="55"/>
    </location>
</feature>
<evidence type="ECO:0000313" key="6">
    <source>
        <dbReference type="EMBL" id="ARU83019.1"/>
    </source>
</evidence>
<evidence type="ECO:0000256" key="1">
    <source>
        <dbReference type="ARBA" id="ARBA00020572"/>
    </source>
</evidence>
<dbReference type="InterPro" id="IPR025909">
    <property type="entry name" value="Soyouz_module"/>
</dbReference>
<accession>A0A1Y0KBY6</accession>
<dbReference type="Pfam" id="PF03210">
    <property type="entry name" value="Paramyx_P_V_C"/>
    <property type="match status" value="1"/>
</dbReference>
<evidence type="ECO:0000256" key="2">
    <source>
        <dbReference type="ARBA" id="ARBA00022553"/>
    </source>
</evidence>
<dbReference type="GeneID" id="37619990"/>
<reference evidence="6" key="1">
    <citation type="submission" date="2017-01" db="EMBL/GenBank/DDBJ databases">
        <title>Novel clade of avian paramyxoviruses in Antarctic Penguins.</title>
        <authorList>
            <person name="Neira V."/>
            <person name="Barriga G."/>
            <person name="Verdugo C."/>
            <person name="Mor S."/>
            <person name="Ng T.F.F."/>
            <person name="Del Rio J J."/>
            <person name="Tapia R."/>
            <person name="Garcia V."/>
            <person name="Rodrigues P."/>
            <person name="Briceno C."/>
            <person name="Medina R."/>
            <person name="Gonzalez-Acuna D."/>
        </authorList>
    </citation>
    <scope>NUCLEOTIDE SEQUENCE [LARGE SCALE GENOMIC DNA]</scope>
    <source>
        <strain evidence="6">003</strain>
    </source>
</reference>
<proteinExistence type="predicted"/>
<dbReference type="Gene3D" id="1.20.5.300">
    <property type="match status" value="1"/>
</dbReference>
<evidence type="ECO:0000256" key="3">
    <source>
        <dbReference type="ARBA" id="ARBA00022953"/>
    </source>
</evidence>
<dbReference type="EMBL" id="KY452444">
    <property type="protein sequence ID" value="ARU83019.1"/>
    <property type="molecule type" value="Viral_cRNA"/>
</dbReference>
<feature type="compositionally biased region" description="Polar residues" evidence="4">
    <location>
        <begin position="128"/>
        <end position="137"/>
    </location>
</feature>
<name>A0A1Y0KBY6_9MONO</name>